<sequence length="582" mass="67053">MANGSPFKIGMDVELWRVVAYLSALVALIMFCEVQLHHLGHKLKAHPKYQEMLSKIFGELMILGFLGLLTKLLKELGGVDPYEPAMVAFQAADLIVFILAIGLILQALFIYLRLRHKNIQVEKAELVSSQDLYDIIQRHNKDKTPRWPWARVWSCKAPFNGKSSNTAIRPSDFPELIQLRLLRHYFLKSYGLPELFPFSKYLRQAQDNQITHIIEVEMSTWIMLLAIAWGLEGVSELIYKAGKTKQGFSIVLAFQGLSCFLVILHILTLMYLEWGIRRLRRQASEHTGMEPRDRLECLKDVARQENETVNHEIAMDAIACMEHVREREQKKKVKRSRFFLTRHDTGFQLVAMICRNLFYCLCCLFQRKRHSSKAAENVDADAVETGASSTIRLGGFSRKPWHFVVVSLLMINGFFFALFCQCVAYQYKKIYDDNGVAPLLFTPLPILINCILLQPRIMRTFIVISSITRVDDKALADVIEHFMETVQLRSEFVNTLTANLEQTNQSIDELMSHFTKLDCSGSGFVEIEDARLILCGYGFKLSFFRFNSVAKLLFTLNGTQLESNRCWSWDCMNRFDFCMANR</sequence>
<feature type="transmembrane region" description="Helical" evidence="1">
    <location>
        <begin position="15"/>
        <end position="36"/>
    </location>
</feature>
<dbReference type="eggNOG" id="ENOG502S0T7">
    <property type="taxonomic scope" value="Eukaryota"/>
</dbReference>
<dbReference type="OMA" id="HIIEVEM"/>
<evidence type="ECO:0000313" key="3">
    <source>
        <dbReference type="Proteomes" id="UP000019132"/>
    </source>
</evidence>
<dbReference type="EnsemblProtists" id="PYU1_T005901">
    <property type="protein sequence ID" value="PYU1_T005901"/>
    <property type="gene ID" value="PYU1_G005889"/>
</dbReference>
<dbReference type="STRING" id="431595.K3WLQ9"/>
<keyword evidence="1" id="KW-0812">Transmembrane</keyword>
<keyword evidence="1" id="KW-1133">Transmembrane helix</keyword>
<keyword evidence="3" id="KW-1185">Reference proteome</keyword>
<evidence type="ECO:0000313" key="2">
    <source>
        <dbReference type="EnsemblProtists" id="PYU1_T005901"/>
    </source>
</evidence>
<feature type="transmembrane region" description="Helical" evidence="1">
    <location>
        <begin position="250"/>
        <end position="272"/>
    </location>
</feature>
<feature type="transmembrane region" description="Helical" evidence="1">
    <location>
        <begin position="401"/>
        <end position="424"/>
    </location>
</feature>
<protein>
    <recommendedName>
        <fullName evidence="4">EF-hand domain-containing protein</fullName>
    </recommendedName>
</protein>
<accession>K3WLQ9</accession>
<feature type="transmembrane region" description="Helical" evidence="1">
    <location>
        <begin position="56"/>
        <end position="74"/>
    </location>
</feature>
<name>K3WLQ9_GLOUD</name>
<reference evidence="3" key="1">
    <citation type="journal article" date="2010" name="Genome Biol.">
        <title>Genome sequence of the necrotrophic plant pathogen Pythium ultimum reveals original pathogenicity mechanisms and effector repertoire.</title>
        <authorList>
            <person name="Levesque C.A."/>
            <person name="Brouwer H."/>
            <person name="Cano L."/>
            <person name="Hamilton J.P."/>
            <person name="Holt C."/>
            <person name="Huitema E."/>
            <person name="Raffaele S."/>
            <person name="Robideau G.P."/>
            <person name="Thines M."/>
            <person name="Win J."/>
            <person name="Zerillo M.M."/>
            <person name="Beakes G.W."/>
            <person name="Boore J.L."/>
            <person name="Busam D."/>
            <person name="Dumas B."/>
            <person name="Ferriera S."/>
            <person name="Fuerstenberg S.I."/>
            <person name="Gachon C.M."/>
            <person name="Gaulin E."/>
            <person name="Govers F."/>
            <person name="Grenville-Briggs L."/>
            <person name="Horner N."/>
            <person name="Hostetler J."/>
            <person name="Jiang R.H."/>
            <person name="Johnson J."/>
            <person name="Krajaejun T."/>
            <person name="Lin H."/>
            <person name="Meijer H.J."/>
            <person name="Moore B."/>
            <person name="Morris P."/>
            <person name="Phuntmart V."/>
            <person name="Puiu D."/>
            <person name="Shetty J."/>
            <person name="Stajich J.E."/>
            <person name="Tripathy S."/>
            <person name="Wawra S."/>
            <person name="van West P."/>
            <person name="Whitty B.R."/>
            <person name="Coutinho P.M."/>
            <person name="Henrissat B."/>
            <person name="Martin F."/>
            <person name="Thomas P.D."/>
            <person name="Tyler B.M."/>
            <person name="De Vries R.P."/>
            <person name="Kamoun S."/>
            <person name="Yandell M."/>
            <person name="Tisserat N."/>
            <person name="Buell C.R."/>
        </authorList>
    </citation>
    <scope>NUCLEOTIDE SEQUENCE</scope>
    <source>
        <strain evidence="3">DAOM:BR144</strain>
    </source>
</reference>
<reference evidence="3" key="2">
    <citation type="submission" date="2010-04" db="EMBL/GenBank/DDBJ databases">
        <authorList>
            <person name="Buell R."/>
            <person name="Hamilton J."/>
            <person name="Hostetler J."/>
        </authorList>
    </citation>
    <scope>NUCLEOTIDE SEQUENCE [LARGE SCALE GENOMIC DNA]</scope>
    <source>
        <strain evidence="3">DAOM:BR144</strain>
    </source>
</reference>
<dbReference type="AlphaFoldDB" id="K3WLQ9"/>
<reference evidence="2" key="3">
    <citation type="submission" date="2015-02" db="UniProtKB">
        <authorList>
            <consortium name="EnsemblProtists"/>
        </authorList>
    </citation>
    <scope>IDENTIFICATION</scope>
    <source>
        <strain evidence="2">DAOM BR144</strain>
    </source>
</reference>
<keyword evidence="1" id="KW-0472">Membrane</keyword>
<feature type="transmembrane region" description="Helical" evidence="1">
    <location>
        <begin position="210"/>
        <end position="230"/>
    </location>
</feature>
<dbReference type="InParanoid" id="K3WLQ9"/>
<feature type="transmembrane region" description="Helical" evidence="1">
    <location>
        <begin position="436"/>
        <end position="453"/>
    </location>
</feature>
<organism evidence="2 3">
    <name type="scientific">Globisporangium ultimum (strain ATCC 200006 / CBS 805.95 / DAOM BR144)</name>
    <name type="common">Pythium ultimum</name>
    <dbReference type="NCBI Taxonomy" id="431595"/>
    <lineage>
        <taxon>Eukaryota</taxon>
        <taxon>Sar</taxon>
        <taxon>Stramenopiles</taxon>
        <taxon>Oomycota</taxon>
        <taxon>Peronosporomycetes</taxon>
        <taxon>Pythiales</taxon>
        <taxon>Pythiaceae</taxon>
        <taxon>Globisporangium</taxon>
    </lineage>
</organism>
<dbReference type="Proteomes" id="UP000019132">
    <property type="component" value="Unassembled WGS sequence"/>
</dbReference>
<proteinExistence type="predicted"/>
<dbReference type="VEuPathDB" id="FungiDB:PYU1_G005889"/>
<evidence type="ECO:0008006" key="4">
    <source>
        <dbReference type="Google" id="ProtNLM"/>
    </source>
</evidence>
<dbReference type="HOGENOM" id="CLU_017021_1_0_1"/>
<feature type="transmembrane region" description="Helical" evidence="1">
    <location>
        <begin position="94"/>
        <end position="114"/>
    </location>
</feature>
<evidence type="ECO:0000256" key="1">
    <source>
        <dbReference type="SAM" id="Phobius"/>
    </source>
</evidence>
<dbReference type="EMBL" id="GL376573">
    <property type="status" value="NOT_ANNOTATED_CDS"/>
    <property type="molecule type" value="Genomic_DNA"/>
</dbReference>